<dbReference type="PROSITE" id="PS50975">
    <property type="entry name" value="ATP_GRASP"/>
    <property type="match status" value="1"/>
</dbReference>
<evidence type="ECO:0000256" key="5">
    <source>
        <dbReference type="ARBA" id="ARBA00022840"/>
    </source>
</evidence>
<gene>
    <name evidence="8" type="ORF">ACFSAU_06700</name>
</gene>
<evidence type="ECO:0000259" key="7">
    <source>
        <dbReference type="PROSITE" id="PS50975"/>
    </source>
</evidence>
<sequence length="311" mass="32608">LADAVADATEGSDTPIAACLMGGERTEAPERTLTGAGIPCYVEPSRAVRAVDTLARHGRFRDRPYEPPATFGDVDRERAREIIARGAERGNGSLGVESIALLDAYGIPTPAGGLAESPEAAAELAASIGEPVVMKVVSPEATHKSDFGGVEIGVDPADAAATFETLADRLAEHRPDASLTGVRVEERLDTDRGVETIAGVSRDPGFGPLVLFGLGGVFVEVMEDTSLRIAPVSEREARTMTEEITAAPLLRGARGREPSDLDAVVETICRLGQLAAEFPAIEELDVNPLIALPDGAVAADLRLRVDPAKLD</sequence>
<dbReference type="PANTHER" id="PTHR43334">
    <property type="entry name" value="ACETATE--COA LIGASE [ADP-FORMING]"/>
    <property type="match status" value="1"/>
</dbReference>
<evidence type="ECO:0000256" key="3">
    <source>
        <dbReference type="ARBA" id="ARBA00022598"/>
    </source>
</evidence>
<dbReference type="Gene3D" id="3.30.470.20">
    <property type="entry name" value="ATP-grasp fold, B domain"/>
    <property type="match status" value="1"/>
</dbReference>
<dbReference type="AlphaFoldDB" id="A0ABD6BR39"/>
<dbReference type="Pfam" id="PF13549">
    <property type="entry name" value="ATP-grasp_5"/>
    <property type="match status" value="1"/>
</dbReference>
<dbReference type="PANTHER" id="PTHR43334:SF1">
    <property type="entry name" value="3-HYDROXYPROPIONATE--COA LIGASE [ADP-FORMING]"/>
    <property type="match status" value="1"/>
</dbReference>
<comment type="caution">
    <text evidence="8">The sequence shown here is derived from an EMBL/GenBank/DDBJ whole genome shotgun (WGS) entry which is preliminary data.</text>
</comment>
<dbReference type="InterPro" id="IPR013815">
    <property type="entry name" value="ATP_grasp_subdomain_1"/>
</dbReference>
<dbReference type="Gene3D" id="3.30.1490.20">
    <property type="entry name" value="ATP-grasp fold, A domain"/>
    <property type="match status" value="1"/>
</dbReference>
<dbReference type="GO" id="GO:0005524">
    <property type="term" value="F:ATP binding"/>
    <property type="evidence" value="ECO:0007669"/>
    <property type="project" value="UniProtKB-UniRule"/>
</dbReference>
<organism evidence="8 9">
    <name type="scientific">Halolamina litorea</name>
    <dbReference type="NCBI Taxonomy" id="1515593"/>
    <lineage>
        <taxon>Archaea</taxon>
        <taxon>Methanobacteriati</taxon>
        <taxon>Methanobacteriota</taxon>
        <taxon>Stenosarchaea group</taxon>
        <taxon>Halobacteria</taxon>
        <taxon>Halobacteriales</taxon>
        <taxon>Haloferacaceae</taxon>
    </lineage>
</organism>
<dbReference type="InterPro" id="IPR051538">
    <property type="entry name" value="Acyl-CoA_Synth/Transferase"/>
</dbReference>
<keyword evidence="5 6" id="KW-0067">ATP-binding</keyword>
<keyword evidence="4 6" id="KW-0547">Nucleotide-binding</keyword>
<evidence type="ECO:0000313" key="9">
    <source>
        <dbReference type="Proteomes" id="UP001597139"/>
    </source>
</evidence>
<evidence type="ECO:0000256" key="6">
    <source>
        <dbReference type="PROSITE-ProRule" id="PRU00409"/>
    </source>
</evidence>
<dbReference type="Gene3D" id="3.40.50.261">
    <property type="entry name" value="Succinyl-CoA synthetase domains"/>
    <property type="match status" value="1"/>
</dbReference>
<dbReference type="SUPFAM" id="SSF56059">
    <property type="entry name" value="Glutathione synthetase ATP-binding domain-like"/>
    <property type="match status" value="1"/>
</dbReference>
<evidence type="ECO:0000256" key="4">
    <source>
        <dbReference type="ARBA" id="ARBA00022741"/>
    </source>
</evidence>
<name>A0ABD6BR39_9EURY</name>
<feature type="domain" description="ATP-grasp" evidence="7">
    <location>
        <begin position="99"/>
        <end position="135"/>
    </location>
</feature>
<feature type="non-terminal residue" evidence="8">
    <location>
        <position position="1"/>
    </location>
</feature>
<dbReference type="InterPro" id="IPR011761">
    <property type="entry name" value="ATP-grasp"/>
</dbReference>
<dbReference type="InterPro" id="IPR016102">
    <property type="entry name" value="Succinyl-CoA_synth-like"/>
</dbReference>
<reference evidence="8 9" key="1">
    <citation type="journal article" date="2019" name="Int. J. Syst. Evol. Microbiol.">
        <title>The Global Catalogue of Microorganisms (GCM) 10K type strain sequencing project: providing services to taxonomists for standard genome sequencing and annotation.</title>
        <authorList>
            <consortium name="The Broad Institute Genomics Platform"/>
            <consortium name="The Broad Institute Genome Sequencing Center for Infectious Disease"/>
            <person name="Wu L."/>
            <person name="Ma J."/>
        </authorList>
    </citation>
    <scope>NUCLEOTIDE SEQUENCE [LARGE SCALE GENOMIC DNA]</scope>
    <source>
        <strain evidence="8 9">CGMCC 1.12859</strain>
    </source>
</reference>
<protein>
    <recommendedName>
        <fullName evidence="2">acetate--CoA ligase (ADP-forming)</fullName>
        <ecNumber evidence="2">6.2.1.13</ecNumber>
    </recommendedName>
</protein>
<evidence type="ECO:0000256" key="1">
    <source>
        <dbReference type="ARBA" id="ARBA00001619"/>
    </source>
</evidence>
<keyword evidence="3 8" id="KW-0436">Ligase</keyword>
<evidence type="ECO:0000313" key="8">
    <source>
        <dbReference type="EMBL" id="MFD1567176.1"/>
    </source>
</evidence>
<evidence type="ECO:0000256" key="2">
    <source>
        <dbReference type="ARBA" id="ARBA00012957"/>
    </source>
</evidence>
<dbReference type="Proteomes" id="UP001597139">
    <property type="component" value="Unassembled WGS sequence"/>
</dbReference>
<dbReference type="EC" id="6.2.1.13" evidence="2"/>
<dbReference type="RefSeq" id="WP_379821637.1">
    <property type="nucleotide sequence ID" value="NZ_JBHUCZ010000003.1"/>
</dbReference>
<dbReference type="GO" id="GO:0043758">
    <property type="term" value="F:acetate-CoA ligase (ADP-forming) activity"/>
    <property type="evidence" value="ECO:0007669"/>
    <property type="project" value="UniProtKB-EC"/>
</dbReference>
<keyword evidence="9" id="KW-1185">Reference proteome</keyword>
<proteinExistence type="predicted"/>
<accession>A0ABD6BR39</accession>
<dbReference type="EMBL" id="JBHUCZ010000003">
    <property type="protein sequence ID" value="MFD1567176.1"/>
    <property type="molecule type" value="Genomic_DNA"/>
</dbReference>
<comment type="catalytic activity">
    <reaction evidence="1">
        <text>acetate + ATP + CoA = acetyl-CoA + ADP + phosphate</text>
        <dbReference type="Rhea" id="RHEA:15081"/>
        <dbReference type="ChEBI" id="CHEBI:30089"/>
        <dbReference type="ChEBI" id="CHEBI:30616"/>
        <dbReference type="ChEBI" id="CHEBI:43474"/>
        <dbReference type="ChEBI" id="CHEBI:57287"/>
        <dbReference type="ChEBI" id="CHEBI:57288"/>
        <dbReference type="ChEBI" id="CHEBI:456216"/>
        <dbReference type="EC" id="6.2.1.13"/>
    </reaction>
</comment>
<dbReference type="SUPFAM" id="SSF52210">
    <property type="entry name" value="Succinyl-CoA synthetase domains"/>
    <property type="match status" value="1"/>
</dbReference>